<dbReference type="InterPro" id="IPR036390">
    <property type="entry name" value="WH_DNA-bd_sf"/>
</dbReference>
<dbReference type="Gene3D" id="1.10.10.10">
    <property type="entry name" value="Winged helix-like DNA-binding domain superfamily/Winged helix DNA-binding domain"/>
    <property type="match status" value="1"/>
</dbReference>
<dbReference type="InterPro" id="IPR036388">
    <property type="entry name" value="WH-like_DNA-bd_sf"/>
</dbReference>
<name>A0A2J6QL78_9HELO</name>
<dbReference type="SUPFAM" id="SSF46785">
    <property type="entry name" value="Winged helix' DNA-binding domain"/>
    <property type="match status" value="1"/>
</dbReference>
<evidence type="ECO:0000259" key="4">
    <source>
        <dbReference type="Pfam" id="PF00891"/>
    </source>
</evidence>
<feature type="domain" description="O-methyltransferase C-terminal" evidence="4">
    <location>
        <begin position="182"/>
        <end position="372"/>
    </location>
</feature>
<dbReference type="PROSITE" id="PS51683">
    <property type="entry name" value="SAM_OMT_II"/>
    <property type="match status" value="1"/>
</dbReference>
<keyword evidence="1 5" id="KW-0489">Methyltransferase</keyword>
<dbReference type="PANTHER" id="PTHR43712:SF16">
    <property type="entry name" value="O-METHYLTRANSFERASE ELCB"/>
    <property type="match status" value="1"/>
</dbReference>
<dbReference type="Proteomes" id="UP000235672">
    <property type="component" value="Unassembled WGS sequence"/>
</dbReference>
<dbReference type="GO" id="GO:0032259">
    <property type="term" value="P:methylation"/>
    <property type="evidence" value="ECO:0007669"/>
    <property type="project" value="UniProtKB-KW"/>
</dbReference>
<dbReference type="InterPro" id="IPR029063">
    <property type="entry name" value="SAM-dependent_MTases_sf"/>
</dbReference>
<dbReference type="PANTHER" id="PTHR43712">
    <property type="entry name" value="PUTATIVE (AFU_ORTHOLOGUE AFUA_4G14580)-RELATED"/>
    <property type="match status" value="1"/>
</dbReference>
<dbReference type="Pfam" id="PF00891">
    <property type="entry name" value="Methyltransf_2"/>
    <property type="match status" value="1"/>
</dbReference>
<dbReference type="InterPro" id="IPR016461">
    <property type="entry name" value="COMT-like"/>
</dbReference>
<sequence>MPATNLVALAASLREALDSPLVVESDADREARLDIIDMIPVLNRKFVGELQTIRDMAWEWLNVLSLKAVSHWNIATLVPLEGEISYTDLSTKCGLESTALRRLLRHAMTNGMFHEPTIDHIAHNSMSRNLVEDPKTAAWVDLQTETILLGGTYQCEALDRWPNSESKRETGVSIGFHNPGQTSLFEEVKKTPEKIQKFGLAMELFSSGEGYEVGSLVEGYDWAKLGEGTIVDVGGANGFASSAISDAYPSLKIVVQDIDVTEDMKTEHKRPNIQFQKYDFFTPQVVKDADVYLYRWIFHNWQDEQCIQILRAAIPALKPGAKILINDGCLPLPGTGHASLEKAARNIDICMMVAMNAKEREEADWEELFKKADPRFKYWGATRPTGSRMMLIEAEWEGTKVG</sequence>
<accession>A0A2J6QL78</accession>
<dbReference type="GO" id="GO:0008171">
    <property type="term" value="F:O-methyltransferase activity"/>
    <property type="evidence" value="ECO:0007669"/>
    <property type="project" value="InterPro"/>
</dbReference>
<organism evidence="5 6">
    <name type="scientific">Hyaloscypha hepaticicola</name>
    <dbReference type="NCBI Taxonomy" id="2082293"/>
    <lineage>
        <taxon>Eukaryota</taxon>
        <taxon>Fungi</taxon>
        <taxon>Dikarya</taxon>
        <taxon>Ascomycota</taxon>
        <taxon>Pezizomycotina</taxon>
        <taxon>Leotiomycetes</taxon>
        <taxon>Helotiales</taxon>
        <taxon>Hyaloscyphaceae</taxon>
        <taxon>Hyaloscypha</taxon>
    </lineage>
</organism>
<dbReference type="AlphaFoldDB" id="A0A2J6QL78"/>
<evidence type="ECO:0000256" key="3">
    <source>
        <dbReference type="ARBA" id="ARBA00022691"/>
    </source>
</evidence>
<evidence type="ECO:0000313" key="6">
    <source>
        <dbReference type="Proteomes" id="UP000235672"/>
    </source>
</evidence>
<keyword evidence="3" id="KW-0949">S-adenosyl-L-methionine</keyword>
<keyword evidence="6" id="KW-1185">Reference proteome</keyword>
<gene>
    <name evidence="5" type="ORF">NA56DRAFT_667503</name>
</gene>
<reference evidence="5 6" key="1">
    <citation type="submission" date="2016-05" db="EMBL/GenBank/DDBJ databases">
        <title>A degradative enzymes factory behind the ericoid mycorrhizal symbiosis.</title>
        <authorList>
            <consortium name="DOE Joint Genome Institute"/>
            <person name="Martino E."/>
            <person name="Morin E."/>
            <person name="Grelet G."/>
            <person name="Kuo A."/>
            <person name="Kohler A."/>
            <person name="Daghino S."/>
            <person name="Barry K."/>
            <person name="Choi C."/>
            <person name="Cichocki N."/>
            <person name="Clum A."/>
            <person name="Copeland A."/>
            <person name="Hainaut M."/>
            <person name="Haridas S."/>
            <person name="Labutti K."/>
            <person name="Lindquist E."/>
            <person name="Lipzen A."/>
            <person name="Khouja H.-R."/>
            <person name="Murat C."/>
            <person name="Ohm R."/>
            <person name="Olson A."/>
            <person name="Spatafora J."/>
            <person name="Veneault-Fourrey C."/>
            <person name="Henrissat B."/>
            <person name="Grigoriev I."/>
            <person name="Martin F."/>
            <person name="Perotto S."/>
        </authorList>
    </citation>
    <scope>NUCLEOTIDE SEQUENCE [LARGE SCALE GENOMIC DNA]</scope>
    <source>
        <strain evidence="5 6">UAMH 7357</strain>
    </source>
</reference>
<evidence type="ECO:0000256" key="1">
    <source>
        <dbReference type="ARBA" id="ARBA00022603"/>
    </source>
</evidence>
<protein>
    <submittedName>
        <fullName evidence="5">O-methyltransferase</fullName>
    </submittedName>
</protein>
<keyword evidence="2 5" id="KW-0808">Transferase</keyword>
<dbReference type="SUPFAM" id="SSF53335">
    <property type="entry name" value="S-adenosyl-L-methionine-dependent methyltransferases"/>
    <property type="match status" value="1"/>
</dbReference>
<evidence type="ECO:0000313" key="5">
    <source>
        <dbReference type="EMBL" id="PMD27033.1"/>
    </source>
</evidence>
<dbReference type="EMBL" id="KZ613466">
    <property type="protein sequence ID" value="PMD27033.1"/>
    <property type="molecule type" value="Genomic_DNA"/>
</dbReference>
<evidence type="ECO:0000256" key="2">
    <source>
        <dbReference type="ARBA" id="ARBA00022679"/>
    </source>
</evidence>
<dbReference type="Gene3D" id="3.40.50.150">
    <property type="entry name" value="Vaccinia Virus protein VP39"/>
    <property type="match status" value="1"/>
</dbReference>
<dbReference type="CDD" id="cd02440">
    <property type="entry name" value="AdoMet_MTases"/>
    <property type="match status" value="1"/>
</dbReference>
<dbReference type="InterPro" id="IPR001077">
    <property type="entry name" value="COMT_C"/>
</dbReference>
<proteinExistence type="predicted"/>
<dbReference type="OrthoDB" id="1606438at2759"/>